<feature type="transmembrane region" description="Helical" evidence="3">
    <location>
        <begin position="84"/>
        <end position="102"/>
    </location>
</feature>
<evidence type="ECO:0000313" key="4">
    <source>
        <dbReference type="EMBL" id="MDO1559149.1"/>
    </source>
</evidence>
<evidence type="ECO:0000256" key="1">
    <source>
        <dbReference type="ARBA" id="ARBA00010692"/>
    </source>
</evidence>
<dbReference type="Proteomes" id="UP001169063">
    <property type="component" value="Unassembled WGS sequence"/>
</dbReference>
<dbReference type="PANTHER" id="PTHR34295">
    <property type="entry name" value="BIOTIN TRANSPORTER BIOY"/>
    <property type="match status" value="1"/>
</dbReference>
<feature type="transmembrane region" description="Helical" evidence="3">
    <location>
        <begin position="114"/>
        <end position="134"/>
    </location>
</feature>
<gene>
    <name evidence="4" type="ORF">Q0812_06870</name>
</gene>
<evidence type="ECO:0000256" key="3">
    <source>
        <dbReference type="SAM" id="Phobius"/>
    </source>
</evidence>
<evidence type="ECO:0000313" key="5">
    <source>
        <dbReference type="Proteomes" id="UP001169063"/>
    </source>
</evidence>
<evidence type="ECO:0000256" key="2">
    <source>
        <dbReference type="PIRNR" id="PIRNR016661"/>
    </source>
</evidence>
<organism evidence="4 5">
    <name type="scientific">Peiella sedimenti</name>
    <dbReference type="NCBI Taxonomy" id="3061083"/>
    <lineage>
        <taxon>Bacteria</taxon>
        <taxon>Pseudomonadati</taxon>
        <taxon>Pseudomonadota</taxon>
        <taxon>Alphaproteobacteria</taxon>
        <taxon>Caulobacterales</taxon>
        <taxon>Caulobacteraceae</taxon>
        <taxon>Peiella</taxon>
    </lineage>
</organism>
<sequence length="172" mass="17492">MRQAIFSAAAIIAFVLLTVLCARIAVPMVPVPMTLQTFAVLLAGAVLGPWRGGGAVLLYLTAAATGLPVLSDGASGLQPFSGPTAGYLVAFPVAAALAGLAARRGWLSRPLTGLAVLFGLHLLILGVGSVWLAARMGPGDAMAVGFTPFLIGAAVKSALVLLAERPLRRLPL</sequence>
<comment type="caution">
    <text evidence="4">The sequence shown here is derived from an EMBL/GenBank/DDBJ whole genome shotgun (WGS) entry which is preliminary data.</text>
</comment>
<name>A0ABT8SKX0_9CAUL</name>
<keyword evidence="2 3" id="KW-0472">Membrane</keyword>
<dbReference type="Gene3D" id="1.10.1760.20">
    <property type="match status" value="1"/>
</dbReference>
<feature type="transmembrane region" description="Helical" evidence="3">
    <location>
        <begin position="31"/>
        <end position="50"/>
    </location>
</feature>
<dbReference type="PANTHER" id="PTHR34295:SF1">
    <property type="entry name" value="BIOTIN TRANSPORTER BIOY"/>
    <property type="match status" value="1"/>
</dbReference>
<dbReference type="Pfam" id="PF02632">
    <property type="entry name" value="BioY"/>
    <property type="match status" value="1"/>
</dbReference>
<dbReference type="RefSeq" id="WP_302109572.1">
    <property type="nucleotide sequence ID" value="NZ_JAUKTR010000002.1"/>
</dbReference>
<proteinExistence type="inferred from homology"/>
<keyword evidence="2" id="KW-0813">Transport</keyword>
<reference evidence="4" key="1">
    <citation type="submission" date="2023-07" db="EMBL/GenBank/DDBJ databases">
        <title>Brevundimonas soil sp. nov., isolated from the soil of chemical plant.</title>
        <authorList>
            <person name="Wu N."/>
        </authorList>
    </citation>
    <scope>NUCLEOTIDE SEQUENCE</scope>
    <source>
        <strain evidence="4">XZ-24</strain>
    </source>
</reference>
<keyword evidence="2" id="KW-1003">Cell membrane</keyword>
<comment type="subcellular location">
    <subcellularLocation>
        <location evidence="2">Cell membrane</location>
        <topology evidence="2">Multi-pass membrane protein</topology>
    </subcellularLocation>
</comment>
<dbReference type="PIRSF" id="PIRSF016661">
    <property type="entry name" value="BioY"/>
    <property type="match status" value="1"/>
</dbReference>
<dbReference type="EMBL" id="JAUKTR010000002">
    <property type="protein sequence ID" value="MDO1559149.1"/>
    <property type="molecule type" value="Genomic_DNA"/>
</dbReference>
<protein>
    <recommendedName>
        <fullName evidence="2">Biotin transporter</fullName>
    </recommendedName>
</protein>
<comment type="similarity">
    <text evidence="1 2">Belongs to the BioY family.</text>
</comment>
<dbReference type="InterPro" id="IPR003784">
    <property type="entry name" value="BioY"/>
</dbReference>
<keyword evidence="3" id="KW-1133">Transmembrane helix</keyword>
<keyword evidence="5" id="KW-1185">Reference proteome</keyword>
<feature type="transmembrane region" description="Helical" evidence="3">
    <location>
        <begin position="146"/>
        <end position="163"/>
    </location>
</feature>
<keyword evidence="3" id="KW-0812">Transmembrane</keyword>
<accession>A0ABT8SKX0</accession>